<dbReference type="Proteomes" id="UP001331761">
    <property type="component" value="Unassembled WGS sequence"/>
</dbReference>
<name>A0AAN8ILD8_TRICO</name>
<sequence>MRGRLLWRTVDSGRFLSVVRLPSRRLTERCLQSAHRPMRMSRRCDGTRLQPVPTSSRIYRRSLHVL</sequence>
<comment type="caution">
    <text evidence="2">The sequence shown here is derived from an EMBL/GenBank/DDBJ whole genome shotgun (WGS) entry which is preliminary data.</text>
</comment>
<proteinExistence type="predicted"/>
<keyword evidence="3" id="KW-1185">Reference proteome</keyword>
<accession>A0AAN8ILD8</accession>
<gene>
    <name evidence="2" type="ORF">GCK32_019915</name>
</gene>
<protein>
    <submittedName>
        <fullName evidence="2">Uncharacterized protein</fullName>
    </submittedName>
</protein>
<dbReference type="AlphaFoldDB" id="A0AAN8ILD8"/>
<evidence type="ECO:0000313" key="2">
    <source>
        <dbReference type="EMBL" id="KAK5973622.1"/>
    </source>
</evidence>
<reference evidence="2 3" key="1">
    <citation type="submission" date="2019-10" db="EMBL/GenBank/DDBJ databases">
        <title>Assembly and Annotation for the nematode Trichostrongylus colubriformis.</title>
        <authorList>
            <person name="Martin J."/>
        </authorList>
    </citation>
    <scope>NUCLEOTIDE SEQUENCE [LARGE SCALE GENOMIC DNA]</scope>
    <source>
        <strain evidence="2">G859</strain>
        <tissue evidence="2">Whole worm</tissue>
    </source>
</reference>
<evidence type="ECO:0000313" key="3">
    <source>
        <dbReference type="Proteomes" id="UP001331761"/>
    </source>
</evidence>
<dbReference type="EMBL" id="WIXE01015251">
    <property type="protein sequence ID" value="KAK5973622.1"/>
    <property type="molecule type" value="Genomic_DNA"/>
</dbReference>
<evidence type="ECO:0000256" key="1">
    <source>
        <dbReference type="SAM" id="MobiDB-lite"/>
    </source>
</evidence>
<organism evidence="2 3">
    <name type="scientific">Trichostrongylus colubriformis</name>
    <name type="common">Black scour worm</name>
    <dbReference type="NCBI Taxonomy" id="6319"/>
    <lineage>
        <taxon>Eukaryota</taxon>
        <taxon>Metazoa</taxon>
        <taxon>Ecdysozoa</taxon>
        <taxon>Nematoda</taxon>
        <taxon>Chromadorea</taxon>
        <taxon>Rhabditida</taxon>
        <taxon>Rhabditina</taxon>
        <taxon>Rhabditomorpha</taxon>
        <taxon>Strongyloidea</taxon>
        <taxon>Trichostrongylidae</taxon>
        <taxon>Trichostrongylus</taxon>
    </lineage>
</organism>
<feature type="region of interest" description="Disordered" evidence="1">
    <location>
        <begin position="32"/>
        <end position="51"/>
    </location>
</feature>